<dbReference type="OrthoDB" id="2084678at2"/>
<sequence>MKETDLDTRISTIENKIAIKELVDTFSLVSDKKDNVAQASFFTEDGILTSIMGDATFTFTGRKEIEDGFASILAPLETVWHHNGQLSITIDGNKATGFSYCLATLIGTENNNKYQRTIAANYADEYVKENEQWLISKRTATVAWEETKEVKI</sequence>
<evidence type="ECO:0000313" key="2">
    <source>
        <dbReference type="EMBL" id="REG98010.1"/>
    </source>
</evidence>
<dbReference type="AlphaFoldDB" id="A0A3E0EJV2"/>
<dbReference type="InterPro" id="IPR032710">
    <property type="entry name" value="NTF2-like_dom_sf"/>
</dbReference>
<dbReference type="Gene3D" id="3.10.450.50">
    <property type="match status" value="1"/>
</dbReference>
<dbReference type="SUPFAM" id="SSF54427">
    <property type="entry name" value="NTF2-like"/>
    <property type="match status" value="1"/>
</dbReference>
<keyword evidence="3" id="KW-1185">Reference proteome</keyword>
<dbReference type="Pfam" id="PF13577">
    <property type="entry name" value="SnoaL_4"/>
    <property type="match status" value="1"/>
</dbReference>
<evidence type="ECO:0000259" key="1">
    <source>
        <dbReference type="Pfam" id="PF13577"/>
    </source>
</evidence>
<evidence type="ECO:0000313" key="3">
    <source>
        <dbReference type="Proteomes" id="UP000257136"/>
    </source>
</evidence>
<protein>
    <submittedName>
        <fullName evidence="2">SnoaL-like protein</fullName>
    </submittedName>
</protein>
<dbReference type="InterPro" id="IPR037401">
    <property type="entry name" value="SnoaL-like"/>
</dbReference>
<name>A0A3E0EJV2_9FLAO</name>
<dbReference type="RefSeq" id="WP_115813953.1">
    <property type="nucleotide sequence ID" value="NZ_QUNI01000008.1"/>
</dbReference>
<dbReference type="Proteomes" id="UP000257136">
    <property type="component" value="Unassembled WGS sequence"/>
</dbReference>
<organism evidence="2 3">
    <name type="scientific">Flavobacterium aquicola</name>
    <dbReference type="NCBI Taxonomy" id="1682742"/>
    <lineage>
        <taxon>Bacteria</taxon>
        <taxon>Pseudomonadati</taxon>
        <taxon>Bacteroidota</taxon>
        <taxon>Flavobacteriia</taxon>
        <taxon>Flavobacteriales</taxon>
        <taxon>Flavobacteriaceae</taxon>
        <taxon>Flavobacterium</taxon>
    </lineage>
</organism>
<feature type="domain" description="SnoaL-like" evidence="1">
    <location>
        <begin position="13"/>
        <end position="139"/>
    </location>
</feature>
<comment type="caution">
    <text evidence="2">The sequence shown here is derived from an EMBL/GenBank/DDBJ whole genome shotgun (WGS) entry which is preliminary data.</text>
</comment>
<dbReference type="EMBL" id="QUNI01000008">
    <property type="protein sequence ID" value="REG98010.1"/>
    <property type="molecule type" value="Genomic_DNA"/>
</dbReference>
<accession>A0A3E0EJV2</accession>
<reference evidence="2 3" key="1">
    <citation type="submission" date="2018-08" db="EMBL/GenBank/DDBJ databases">
        <title>Genomic Encyclopedia of Archaeal and Bacterial Type Strains, Phase II (KMG-II): from individual species to whole genera.</title>
        <authorList>
            <person name="Goeker M."/>
        </authorList>
    </citation>
    <scope>NUCLEOTIDE SEQUENCE [LARGE SCALE GENOMIC DNA]</scope>
    <source>
        <strain evidence="2 3">DSM 100880</strain>
    </source>
</reference>
<dbReference type="CDD" id="cd00531">
    <property type="entry name" value="NTF2_like"/>
    <property type="match status" value="1"/>
</dbReference>
<proteinExistence type="predicted"/>
<gene>
    <name evidence="2" type="ORF">C8P67_108176</name>
</gene>